<dbReference type="CDD" id="cd22159">
    <property type="entry name" value="F-box_AtTIR1-like"/>
    <property type="match status" value="1"/>
</dbReference>
<name>A0ABQ5G064_9ASTR</name>
<dbReference type="SMART" id="SM00367">
    <property type="entry name" value="LRR_CC"/>
    <property type="match status" value="7"/>
</dbReference>
<organism evidence="1 2">
    <name type="scientific">Tanacetum coccineum</name>
    <dbReference type="NCBI Taxonomy" id="301880"/>
    <lineage>
        <taxon>Eukaryota</taxon>
        <taxon>Viridiplantae</taxon>
        <taxon>Streptophyta</taxon>
        <taxon>Embryophyta</taxon>
        <taxon>Tracheophyta</taxon>
        <taxon>Spermatophyta</taxon>
        <taxon>Magnoliopsida</taxon>
        <taxon>eudicotyledons</taxon>
        <taxon>Gunneridae</taxon>
        <taxon>Pentapetalae</taxon>
        <taxon>asterids</taxon>
        <taxon>campanulids</taxon>
        <taxon>Asterales</taxon>
        <taxon>Asteraceae</taxon>
        <taxon>Asteroideae</taxon>
        <taxon>Anthemideae</taxon>
        <taxon>Anthemidinae</taxon>
        <taxon>Tanacetum</taxon>
    </lineage>
</organism>
<gene>
    <name evidence="1" type="ORF">Tco_1028292</name>
</gene>
<dbReference type="PANTHER" id="PTHR13318:SF26">
    <property type="entry name" value="F-BOX_LRR-REPEAT PROTEIN 12"/>
    <property type="match status" value="1"/>
</dbReference>
<feature type="non-terminal residue" evidence="1">
    <location>
        <position position="341"/>
    </location>
</feature>
<dbReference type="SUPFAM" id="SSF52047">
    <property type="entry name" value="RNI-like"/>
    <property type="match status" value="1"/>
</dbReference>
<sequence length="341" mass="38344">MDSSQKRQTLISRQSLPDDCFYLIFEKIDNKNDRDSFGLTCHKFLEIQNSCSKHLALSWSSHQLDSACGTDYQDSYILKLLNRFNHIESLSFSNLVKLSDSRLTKFNKYLFRLHSLDLSYCRNVTDEGLASIASSLHLLLVISLYRCLNVTDKGLKILTKSCKNLKKVDIGGCSMITDSGIRYLNRNCRRLRALSISYNYNTFHGVSFQGFSKTLASLEASSCVFDFTDVNSILNGSGLKYLNLSFPNLRKPNLGKHILGAEGLGGLGANIKILDFCHSSQVDDDDIVKISKGCPLLQEWNLSCCDKIELRGWDSIGSYCQNLKILHVFKCPSFLSHGLIA</sequence>
<dbReference type="Proteomes" id="UP001151760">
    <property type="component" value="Unassembled WGS sequence"/>
</dbReference>
<dbReference type="EMBL" id="BQNB010017949">
    <property type="protein sequence ID" value="GJT69006.1"/>
    <property type="molecule type" value="Genomic_DNA"/>
</dbReference>
<protein>
    <submittedName>
        <fullName evidence="1">Leucine-rich repeat domain, L domain-like protein</fullName>
    </submittedName>
</protein>
<reference evidence="1" key="1">
    <citation type="journal article" date="2022" name="Int. J. Mol. Sci.">
        <title>Draft Genome of Tanacetum Coccineum: Genomic Comparison of Closely Related Tanacetum-Family Plants.</title>
        <authorList>
            <person name="Yamashiro T."/>
            <person name="Shiraishi A."/>
            <person name="Nakayama K."/>
            <person name="Satake H."/>
        </authorList>
    </citation>
    <scope>NUCLEOTIDE SEQUENCE</scope>
</reference>
<dbReference type="PANTHER" id="PTHR13318">
    <property type="entry name" value="PARTNER OF PAIRED, ISOFORM B-RELATED"/>
    <property type="match status" value="1"/>
</dbReference>
<dbReference type="Gene3D" id="3.80.10.10">
    <property type="entry name" value="Ribonuclease Inhibitor"/>
    <property type="match status" value="3"/>
</dbReference>
<accession>A0ABQ5G064</accession>
<dbReference type="Gene3D" id="1.20.1280.50">
    <property type="match status" value="1"/>
</dbReference>
<dbReference type="InterPro" id="IPR006553">
    <property type="entry name" value="Leu-rich_rpt_Cys-con_subtyp"/>
</dbReference>
<reference evidence="1" key="2">
    <citation type="submission" date="2022-01" db="EMBL/GenBank/DDBJ databases">
        <authorList>
            <person name="Yamashiro T."/>
            <person name="Shiraishi A."/>
            <person name="Satake H."/>
            <person name="Nakayama K."/>
        </authorList>
    </citation>
    <scope>NUCLEOTIDE SEQUENCE</scope>
</reference>
<dbReference type="Pfam" id="PF13516">
    <property type="entry name" value="LRR_6"/>
    <property type="match status" value="3"/>
</dbReference>
<evidence type="ECO:0000313" key="2">
    <source>
        <dbReference type="Proteomes" id="UP001151760"/>
    </source>
</evidence>
<comment type="caution">
    <text evidence="1">The sequence shown here is derived from an EMBL/GenBank/DDBJ whole genome shotgun (WGS) entry which is preliminary data.</text>
</comment>
<dbReference type="InterPro" id="IPR001611">
    <property type="entry name" value="Leu-rich_rpt"/>
</dbReference>
<evidence type="ECO:0000313" key="1">
    <source>
        <dbReference type="EMBL" id="GJT69006.1"/>
    </source>
</evidence>
<keyword evidence="2" id="KW-1185">Reference proteome</keyword>
<proteinExistence type="predicted"/>
<dbReference type="InterPro" id="IPR032675">
    <property type="entry name" value="LRR_dom_sf"/>
</dbReference>